<reference evidence="1 2" key="1">
    <citation type="submission" date="2020-06" db="EMBL/GenBank/DDBJ databases">
        <authorList>
            <person name="Li R."/>
            <person name="Bekaert M."/>
        </authorList>
    </citation>
    <scope>NUCLEOTIDE SEQUENCE [LARGE SCALE GENOMIC DNA]</scope>
    <source>
        <strain evidence="2">wild</strain>
    </source>
</reference>
<dbReference type="Proteomes" id="UP000507470">
    <property type="component" value="Unassembled WGS sequence"/>
</dbReference>
<evidence type="ECO:0000313" key="2">
    <source>
        <dbReference type="Proteomes" id="UP000507470"/>
    </source>
</evidence>
<dbReference type="AlphaFoldDB" id="A0A6J8EXF8"/>
<accession>A0A6J8EXF8</accession>
<evidence type="ECO:0000313" key="1">
    <source>
        <dbReference type="EMBL" id="CAC5425308.1"/>
    </source>
</evidence>
<organism evidence="1 2">
    <name type="scientific">Mytilus coruscus</name>
    <name type="common">Sea mussel</name>
    <dbReference type="NCBI Taxonomy" id="42192"/>
    <lineage>
        <taxon>Eukaryota</taxon>
        <taxon>Metazoa</taxon>
        <taxon>Spiralia</taxon>
        <taxon>Lophotrochozoa</taxon>
        <taxon>Mollusca</taxon>
        <taxon>Bivalvia</taxon>
        <taxon>Autobranchia</taxon>
        <taxon>Pteriomorphia</taxon>
        <taxon>Mytilida</taxon>
        <taxon>Mytiloidea</taxon>
        <taxon>Mytilidae</taxon>
        <taxon>Mytilinae</taxon>
        <taxon>Mytilus</taxon>
    </lineage>
</organism>
<dbReference type="EMBL" id="CACVKT020010231">
    <property type="protein sequence ID" value="CAC5425308.1"/>
    <property type="molecule type" value="Genomic_DNA"/>
</dbReference>
<name>A0A6J8EXF8_MYTCO</name>
<proteinExistence type="predicted"/>
<protein>
    <submittedName>
        <fullName evidence="1">Uncharacterized protein</fullName>
    </submittedName>
</protein>
<gene>
    <name evidence="1" type="ORF">MCOR_57145</name>
</gene>
<keyword evidence="2" id="KW-1185">Reference proteome</keyword>
<sequence>MLDRAHVGIMFRIIYVEDNNLIRKKAIFTEVNGTENVLDFPKLTLQQMRDITMGVYQLKLVPRYTESHLSDDNYMLQTCRDRPNSLRVKLTSKQSFSRVCSLRIEYGRDEVCGWFCNCKVGAGGVRFCAFIVSTIWYLGYSRWELKTPSSCRYSEAILNAKDVPLETDSDSDSGGFIEE</sequence>
<dbReference type="OrthoDB" id="10049726at2759"/>